<evidence type="ECO:0000313" key="10">
    <source>
        <dbReference type="Proteomes" id="UP000035681"/>
    </source>
</evidence>
<dbReference type="InterPro" id="IPR001254">
    <property type="entry name" value="Trypsin_dom"/>
</dbReference>
<keyword evidence="10" id="KW-1185">Reference proteome</keyword>
<comment type="subcellular location">
    <subcellularLocation>
        <location evidence="1">Mitochondrion</location>
    </subcellularLocation>
</comment>
<sequence>MFKNCVKLLNSRVKLFNPIIVRSKNTETYNNLGLFREFFDEPKNWNVMEISRTRRPGREWTVDELRLKSNSDLHKLWYVLLKERNMLLTMKHAHILNGKGFPNDERTDRVKMSMENIETVISERNSAFYELETGLPATPKKRRVTSFLGFTYEKQVEEHVLPHEITKEKEYEIPYLDEDAYMMQKLWKEKKYWQDIELGNMKLLEEQRNNNQVKHRRSLRRVYNDISQVKGLREAFTQKHNRFIKGHQKKEISIFIMPRYSQKTSFSSSLSSRKYSTPTGGINPKTGAYRKNSKYQSTTISRKMSAPVQRQRDEKRKLSSTKSSQSQKTSTISNNSRQPQTSKLCCGSLSYALYDIGQESNTVLEFISHCLSSMFPHKLMTFIYIILLIFSSLSAYFGLLYINKCPIKPEISIYLLINGILSILQLSLFLMHHRRRYHDDFEDPSENTTFSHYNNTSTISQRRSYSSGISTKLIVYLIWILLLGSFIIGNVVVLSVYRPPTKQNERSLDPTNWCNEYVYNWALIQIFLIHSIIVLSILLIIILFILSIKFMFMSTTDVTIDGGGAGDVLNQWYMFRQFIYFNLFYLFSSEIVTKSVAIRSVIDKTSESDNWGPPETGGINYFHISSTNEFGVVRKITPVENDKLQKSCGYVKKNHLEEDEIPEDENIKMLSKRNIFNGTDFEGRGGFNAIAYAKGKVPEGAVPWAVGIGMKNSVSCTGSIISPYHVLTAAHCLFKYKVATVRCIGEKRINLFSDTRVYYGGTCLKKSVDNLCKKTTVKEKRIRRASYNYVYNINNCGYGSDVAIIEVESPFEFDELTQPICLPSPIFDVTVEMDPKEIIHSIGFGKTELNMTSVYLRRGKNLICKNTTDSYNSRYVFSNAILCMRSCNINDNLDCLGYDNMRTGICKGDSGGPDYIRMNNVTNPTDQRYMIIGIHSSGSECTPKELKEKVYHNSVKVSHHVKEICWLTGVCPQNKKTNL</sequence>
<dbReference type="Gene3D" id="6.10.330.20">
    <property type="match status" value="1"/>
</dbReference>
<dbReference type="InterPro" id="IPR009003">
    <property type="entry name" value="Peptidase_S1_PA"/>
</dbReference>
<dbReference type="InterPro" id="IPR018114">
    <property type="entry name" value="TRYPSIN_HIS"/>
</dbReference>
<evidence type="ECO:0000256" key="4">
    <source>
        <dbReference type="ARBA" id="ARBA00023128"/>
    </source>
</evidence>
<dbReference type="GO" id="GO:0005762">
    <property type="term" value="C:mitochondrial large ribosomal subunit"/>
    <property type="evidence" value="ECO:0007669"/>
    <property type="project" value="TreeGrafter"/>
</dbReference>
<feature type="compositionally biased region" description="Low complexity" evidence="7">
    <location>
        <begin position="267"/>
        <end position="277"/>
    </location>
</feature>
<keyword evidence="5" id="KW-0687">Ribonucleoprotein</keyword>
<reference evidence="11" key="1">
    <citation type="submission" date="2024-02" db="UniProtKB">
        <authorList>
            <consortium name="WormBaseParasite"/>
        </authorList>
    </citation>
    <scope>IDENTIFICATION</scope>
</reference>
<comment type="similarity">
    <text evidence="2">Belongs to the universal ribosomal protein uL29 family.</text>
</comment>
<feature type="transmembrane region" description="Helical" evidence="8">
    <location>
        <begin position="411"/>
        <end position="431"/>
    </location>
</feature>
<dbReference type="Gene3D" id="2.40.10.10">
    <property type="entry name" value="Trypsin-like serine proteases"/>
    <property type="match status" value="1"/>
</dbReference>
<dbReference type="AlphaFoldDB" id="A0AAF5DG04"/>
<evidence type="ECO:0000256" key="3">
    <source>
        <dbReference type="ARBA" id="ARBA00022980"/>
    </source>
</evidence>
<dbReference type="PANTHER" id="PTHR21183">
    <property type="entry name" value="RIBOSOMAL PROTEIN L47, MITOCHONDRIAL-RELATED"/>
    <property type="match status" value="1"/>
</dbReference>
<dbReference type="GO" id="GO:0003735">
    <property type="term" value="F:structural constituent of ribosome"/>
    <property type="evidence" value="ECO:0007669"/>
    <property type="project" value="InterPro"/>
</dbReference>
<dbReference type="PANTHER" id="PTHR21183:SF18">
    <property type="entry name" value="LARGE RIBOSOMAL SUBUNIT PROTEIN UL29M"/>
    <property type="match status" value="1"/>
</dbReference>
<keyword evidence="4" id="KW-0496">Mitochondrion</keyword>
<evidence type="ECO:0000313" key="11">
    <source>
        <dbReference type="WBParaSite" id="TCONS_00011612.p1"/>
    </source>
</evidence>
<feature type="region of interest" description="Disordered" evidence="7">
    <location>
        <begin position="267"/>
        <end position="342"/>
    </location>
</feature>
<accession>A0AAF5DG04</accession>
<keyword evidence="8" id="KW-1133">Transmembrane helix</keyword>
<evidence type="ECO:0000256" key="6">
    <source>
        <dbReference type="ARBA" id="ARBA00035289"/>
    </source>
</evidence>
<dbReference type="InterPro" id="IPR043504">
    <property type="entry name" value="Peptidase_S1_PA_chymotrypsin"/>
</dbReference>
<evidence type="ECO:0000256" key="8">
    <source>
        <dbReference type="SAM" id="Phobius"/>
    </source>
</evidence>
<evidence type="ECO:0000256" key="2">
    <source>
        <dbReference type="ARBA" id="ARBA00009254"/>
    </source>
</evidence>
<evidence type="ECO:0000256" key="1">
    <source>
        <dbReference type="ARBA" id="ARBA00004173"/>
    </source>
</evidence>
<feature type="transmembrane region" description="Helical" evidence="8">
    <location>
        <begin position="473"/>
        <end position="497"/>
    </location>
</feature>
<dbReference type="Pfam" id="PF06984">
    <property type="entry name" value="MRP-L47"/>
    <property type="match status" value="1"/>
</dbReference>
<dbReference type="InterPro" id="IPR010729">
    <property type="entry name" value="Ribosomal_uL29_mit"/>
</dbReference>
<dbReference type="Pfam" id="PF00089">
    <property type="entry name" value="Trypsin"/>
    <property type="match status" value="1"/>
</dbReference>
<dbReference type="PROSITE" id="PS00134">
    <property type="entry name" value="TRYPSIN_HIS"/>
    <property type="match status" value="1"/>
</dbReference>
<protein>
    <recommendedName>
        <fullName evidence="6">Large ribosomal subunit protein uL29m</fullName>
    </recommendedName>
</protein>
<dbReference type="InterPro" id="IPR038340">
    <property type="entry name" value="MRP-L47_sf"/>
</dbReference>
<dbReference type="WBParaSite" id="TCONS_00011612.p1">
    <property type="protein sequence ID" value="TCONS_00011612.p1"/>
    <property type="gene ID" value="XLOC_006213"/>
</dbReference>
<dbReference type="PROSITE" id="PS50240">
    <property type="entry name" value="TRYPSIN_DOM"/>
    <property type="match status" value="1"/>
</dbReference>
<evidence type="ECO:0000259" key="9">
    <source>
        <dbReference type="PROSITE" id="PS50240"/>
    </source>
</evidence>
<dbReference type="InterPro" id="IPR001314">
    <property type="entry name" value="Peptidase_S1A"/>
</dbReference>
<dbReference type="GO" id="GO:0006508">
    <property type="term" value="P:proteolysis"/>
    <property type="evidence" value="ECO:0007669"/>
    <property type="project" value="InterPro"/>
</dbReference>
<keyword evidence="3" id="KW-0689">Ribosomal protein</keyword>
<dbReference type="GO" id="GO:0004252">
    <property type="term" value="F:serine-type endopeptidase activity"/>
    <property type="evidence" value="ECO:0007669"/>
    <property type="project" value="InterPro"/>
</dbReference>
<dbReference type="GO" id="GO:0032543">
    <property type="term" value="P:mitochondrial translation"/>
    <property type="evidence" value="ECO:0007669"/>
    <property type="project" value="TreeGrafter"/>
</dbReference>
<dbReference type="PRINTS" id="PR00722">
    <property type="entry name" value="CHYMOTRYPSIN"/>
</dbReference>
<dbReference type="SUPFAM" id="SSF50494">
    <property type="entry name" value="Trypsin-like serine proteases"/>
    <property type="match status" value="1"/>
</dbReference>
<feature type="domain" description="Peptidase S1" evidence="9">
    <location>
        <begin position="675"/>
        <end position="972"/>
    </location>
</feature>
<dbReference type="Proteomes" id="UP000035681">
    <property type="component" value="Unplaced"/>
</dbReference>
<keyword evidence="8" id="KW-0812">Transmembrane</keyword>
<proteinExistence type="inferred from homology"/>
<dbReference type="SMART" id="SM00020">
    <property type="entry name" value="Tryp_SPc"/>
    <property type="match status" value="1"/>
</dbReference>
<organism evidence="10 11">
    <name type="scientific">Strongyloides stercoralis</name>
    <name type="common">Threadworm</name>
    <dbReference type="NCBI Taxonomy" id="6248"/>
    <lineage>
        <taxon>Eukaryota</taxon>
        <taxon>Metazoa</taxon>
        <taxon>Ecdysozoa</taxon>
        <taxon>Nematoda</taxon>
        <taxon>Chromadorea</taxon>
        <taxon>Rhabditida</taxon>
        <taxon>Tylenchina</taxon>
        <taxon>Panagrolaimomorpha</taxon>
        <taxon>Strongyloidoidea</taxon>
        <taxon>Strongyloididae</taxon>
        <taxon>Strongyloides</taxon>
    </lineage>
</organism>
<feature type="transmembrane region" description="Helical" evidence="8">
    <location>
        <begin position="517"/>
        <end position="546"/>
    </location>
</feature>
<name>A0AAF5DG04_STRER</name>
<evidence type="ECO:0000256" key="5">
    <source>
        <dbReference type="ARBA" id="ARBA00023274"/>
    </source>
</evidence>
<evidence type="ECO:0000256" key="7">
    <source>
        <dbReference type="SAM" id="MobiDB-lite"/>
    </source>
</evidence>
<feature type="transmembrane region" description="Helical" evidence="8">
    <location>
        <begin position="379"/>
        <end position="399"/>
    </location>
</feature>
<feature type="compositionally biased region" description="Low complexity" evidence="7">
    <location>
        <begin position="320"/>
        <end position="336"/>
    </location>
</feature>
<keyword evidence="8" id="KW-0472">Membrane</keyword>